<dbReference type="InterPro" id="IPR000700">
    <property type="entry name" value="PAS-assoc_C"/>
</dbReference>
<dbReference type="InterPro" id="IPR001610">
    <property type="entry name" value="PAC"/>
</dbReference>
<dbReference type="InterPro" id="IPR052162">
    <property type="entry name" value="Sensor_kinase/Photoreceptor"/>
</dbReference>
<protein>
    <recommendedName>
        <fullName evidence="2">histidine kinase</fullName>
        <ecNumber evidence="2">2.7.13.3</ecNumber>
    </recommendedName>
</protein>
<dbReference type="SMART" id="SM00086">
    <property type="entry name" value="PAC"/>
    <property type="match status" value="1"/>
</dbReference>
<keyword evidence="5" id="KW-0418">Kinase</keyword>
<dbReference type="InterPro" id="IPR003018">
    <property type="entry name" value="GAF"/>
</dbReference>
<dbReference type="InterPro" id="IPR000014">
    <property type="entry name" value="PAS"/>
</dbReference>
<dbReference type="Proteomes" id="UP000886469">
    <property type="component" value="Unassembled WGS sequence"/>
</dbReference>
<evidence type="ECO:0000256" key="7">
    <source>
        <dbReference type="SAM" id="Phobius"/>
    </source>
</evidence>
<evidence type="ECO:0000313" key="10">
    <source>
        <dbReference type="Proteomes" id="UP000886469"/>
    </source>
</evidence>
<feature type="transmembrane region" description="Helical" evidence="7">
    <location>
        <begin position="93"/>
        <end position="112"/>
    </location>
</feature>
<evidence type="ECO:0000259" key="8">
    <source>
        <dbReference type="PROSITE" id="PS50113"/>
    </source>
</evidence>
<evidence type="ECO:0000256" key="5">
    <source>
        <dbReference type="ARBA" id="ARBA00022777"/>
    </source>
</evidence>
<feature type="compositionally biased region" description="Low complexity" evidence="6">
    <location>
        <begin position="473"/>
        <end position="487"/>
    </location>
</feature>
<keyword evidence="7" id="KW-1133">Transmembrane helix</keyword>
<organism evidence="9 10">
    <name type="scientific">Candidatus Accumulibacter contiguus</name>
    <dbReference type="NCBI Taxonomy" id="2954381"/>
    <lineage>
        <taxon>Bacteria</taxon>
        <taxon>Pseudomonadati</taxon>
        <taxon>Pseudomonadota</taxon>
        <taxon>Betaproteobacteria</taxon>
        <taxon>Candidatus Accumulibacter</taxon>
    </lineage>
</organism>
<comment type="caution">
    <text evidence="9">The sequence shown here is derived from an EMBL/GenBank/DDBJ whole genome shotgun (WGS) entry which is preliminary data.</text>
</comment>
<evidence type="ECO:0000256" key="2">
    <source>
        <dbReference type="ARBA" id="ARBA00012438"/>
    </source>
</evidence>
<name>A0ABX1T4B9_9PROT</name>
<evidence type="ECO:0000256" key="4">
    <source>
        <dbReference type="ARBA" id="ARBA00022679"/>
    </source>
</evidence>
<proteinExistence type="predicted"/>
<sequence>MCHAALKLRSHRQVPTSPSDERPATLGRNLNPLRTSPMVEPVKAARRTTGGRFVINLRWKILLPPGLFGVLAVAYLAWGWLPEVMLPGGRTALAMAALATATALLVVSAIAVDRQVIKPLAGLALDPGEASDSGDLVIASRSATDEIQTVKLTIEALTDAAARQRRHQCAAEQRCREIEAALQLSEERYALALRGSSDGLWEWNLASGEMLLSPRWKSMLGFADSDLPDCREQWRERIHAADLATVEAALQANLESAGEPYEQQYRMLHRDGSTRWILSRGTVVRHASGKAYRMVGLDTDITRIKRFETILNEMAEGTAGAAGDAFYRTLVQHFACALQVACAFITECADYPTSRLRTLAFWSEHAFLDDFEYDLPGTPCETVVKEGRVCFHPQNVGTTFPVEAGYEGYLGIPIFASDGRVIGHLAFLDTRPMGDEMLVESIYRVFAARAGAEMEREMALEMLQQQAAKHSAGQPQGSQHGTTGSGS</sequence>
<dbReference type="InterPro" id="IPR035965">
    <property type="entry name" value="PAS-like_dom_sf"/>
</dbReference>
<feature type="transmembrane region" description="Helical" evidence="7">
    <location>
        <begin position="61"/>
        <end position="81"/>
    </location>
</feature>
<keyword evidence="4" id="KW-0808">Transferase</keyword>
<dbReference type="SUPFAM" id="SSF55785">
    <property type="entry name" value="PYP-like sensor domain (PAS domain)"/>
    <property type="match status" value="1"/>
</dbReference>
<dbReference type="SMART" id="SM00091">
    <property type="entry name" value="PAS"/>
    <property type="match status" value="1"/>
</dbReference>
<keyword evidence="7" id="KW-0812">Transmembrane</keyword>
<comment type="catalytic activity">
    <reaction evidence="1">
        <text>ATP + protein L-histidine = ADP + protein N-phospho-L-histidine.</text>
        <dbReference type="EC" id="2.7.13.3"/>
    </reaction>
</comment>
<dbReference type="Gene3D" id="3.30.450.20">
    <property type="entry name" value="PAS domain"/>
    <property type="match status" value="1"/>
</dbReference>
<feature type="region of interest" description="Disordered" evidence="6">
    <location>
        <begin position="464"/>
        <end position="487"/>
    </location>
</feature>
<keyword evidence="3" id="KW-0597">Phosphoprotein</keyword>
<dbReference type="Pfam" id="PF01590">
    <property type="entry name" value="GAF"/>
    <property type="match status" value="1"/>
</dbReference>
<keyword evidence="10" id="KW-1185">Reference proteome</keyword>
<feature type="domain" description="PAC" evidence="8">
    <location>
        <begin position="261"/>
        <end position="313"/>
    </location>
</feature>
<dbReference type="PANTHER" id="PTHR43304:SF1">
    <property type="entry name" value="PAC DOMAIN-CONTAINING PROTEIN"/>
    <property type="match status" value="1"/>
</dbReference>
<dbReference type="PANTHER" id="PTHR43304">
    <property type="entry name" value="PHYTOCHROME-LIKE PROTEIN CPH1"/>
    <property type="match status" value="1"/>
</dbReference>
<evidence type="ECO:0000256" key="3">
    <source>
        <dbReference type="ARBA" id="ARBA00022553"/>
    </source>
</evidence>
<dbReference type="NCBIfam" id="TIGR00229">
    <property type="entry name" value="sensory_box"/>
    <property type="match status" value="1"/>
</dbReference>
<evidence type="ECO:0000313" key="9">
    <source>
        <dbReference type="EMBL" id="NMQ04495.1"/>
    </source>
</evidence>
<accession>A0ABX1T4B9</accession>
<dbReference type="EC" id="2.7.13.3" evidence="2"/>
<dbReference type="Pfam" id="PF08447">
    <property type="entry name" value="PAS_3"/>
    <property type="match status" value="1"/>
</dbReference>
<dbReference type="SUPFAM" id="SSF55781">
    <property type="entry name" value="GAF domain-like"/>
    <property type="match status" value="1"/>
</dbReference>
<dbReference type="CDD" id="cd00130">
    <property type="entry name" value="PAS"/>
    <property type="match status" value="1"/>
</dbReference>
<evidence type="ECO:0000256" key="6">
    <source>
        <dbReference type="SAM" id="MobiDB-lite"/>
    </source>
</evidence>
<feature type="compositionally biased region" description="Basic residues" evidence="6">
    <location>
        <begin position="1"/>
        <end position="12"/>
    </location>
</feature>
<keyword evidence="7" id="KW-0472">Membrane</keyword>
<reference evidence="9" key="1">
    <citation type="submission" date="2019-03" db="EMBL/GenBank/DDBJ databases">
        <title>Metabolic reconstructions from genomes of highly enriched 'Candidatus Accumulibacter' and 'Candidatus Competibacter' bioreactor populations.</title>
        <authorList>
            <person name="Annavajhala M.K."/>
            <person name="Welles L."/>
            <person name="Abbas B."/>
            <person name="Sorokin D."/>
            <person name="Park H."/>
            <person name="Van Loosdrecht M."/>
            <person name="Chandran K."/>
        </authorList>
    </citation>
    <scope>NUCLEOTIDE SEQUENCE</scope>
    <source>
        <strain evidence="9">SBR_L</strain>
    </source>
</reference>
<gene>
    <name evidence="9" type="ORF">E4Q08_04080</name>
</gene>
<dbReference type="InterPro" id="IPR013655">
    <property type="entry name" value="PAS_fold_3"/>
</dbReference>
<dbReference type="EMBL" id="SPMX01000008">
    <property type="protein sequence ID" value="NMQ04495.1"/>
    <property type="molecule type" value="Genomic_DNA"/>
</dbReference>
<feature type="region of interest" description="Disordered" evidence="6">
    <location>
        <begin position="1"/>
        <end position="35"/>
    </location>
</feature>
<evidence type="ECO:0000256" key="1">
    <source>
        <dbReference type="ARBA" id="ARBA00000085"/>
    </source>
</evidence>
<dbReference type="PROSITE" id="PS50113">
    <property type="entry name" value="PAC"/>
    <property type="match status" value="1"/>
</dbReference>